<accession>A0ABV0SBU3</accession>
<comment type="caution">
    <text evidence="3">The sequence shown here is derived from an EMBL/GenBank/DDBJ whole genome shotgun (WGS) entry which is preliminary data.</text>
</comment>
<organism evidence="3 4">
    <name type="scientific">Xenoophorus captivus</name>
    <dbReference type="NCBI Taxonomy" id="1517983"/>
    <lineage>
        <taxon>Eukaryota</taxon>
        <taxon>Metazoa</taxon>
        <taxon>Chordata</taxon>
        <taxon>Craniata</taxon>
        <taxon>Vertebrata</taxon>
        <taxon>Euteleostomi</taxon>
        <taxon>Actinopterygii</taxon>
        <taxon>Neopterygii</taxon>
        <taxon>Teleostei</taxon>
        <taxon>Neoteleostei</taxon>
        <taxon>Acanthomorphata</taxon>
        <taxon>Ovalentaria</taxon>
        <taxon>Atherinomorphae</taxon>
        <taxon>Cyprinodontiformes</taxon>
        <taxon>Goodeidae</taxon>
        <taxon>Xenoophorus</taxon>
    </lineage>
</organism>
<proteinExistence type="predicted"/>
<feature type="region of interest" description="Disordered" evidence="2">
    <location>
        <begin position="1"/>
        <end position="35"/>
    </location>
</feature>
<name>A0ABV0SBU3_9TELE</name>
<keyword evidence="4" id="KW-1185">Reference proteome</keyword>
<sequence length="448" mass="47776">MDEVPSNISQASTLQANREADIPSSPGNIPSSHPLMVRHADHSSLTLGVAGSSSRLAQGMGRSQRTLRQLTANSGHTIHVHYPHNRQPNPPLILQRLLGPSAAADILQLSSSLPLQSRGRARLLVGNEDVHIIARSDDELLDDFFHEQSSTGGQAEGEQAQEGPMACLDTPRVSEGFITAPPSGEVTPTTPAPHEQALVSLETAISQQVHQPIADLLLAESHASSLAALAGAGLPTLSETLRPNTEAEASQMEMSPAPTTGISLPEGVDPSFLAALPEDIRREVLQNQLGIRPPSRPPAATTLPSSAAPVLGGPGVTEVLAQQRAEQQRRELAQQPPQGDTPLDPVTFIQTLPSELRRSVLEDMEDSVLAVMPPDIAAEAAALRREQEARQRQLMHERLFGHSSSSALSAILRSPAFTSRLGSNRGVQYTRLAVQRGGPFQMGGTNHR</sequence>
<dbReference type="InterPro" id="IPR025527">
    <property type="entry name" value="HUWE1/Rev1_UBM"/>
</dbReference>
<dbReference type="EMBL" id="JAHRIN010076241">
    <property type="protein sequence ID" value="MEQ2217891.1"/>
    <property type="molecule type" value="Genomic_DNA"/>
</dbReference>
<evidence type="ECO:0000313" key="3">
    <source>
        <dbReference type="EMBL" id="MEQ2217891.1"/>
    </source>
</evidence>
<evidence type="ECO:0000256" key="1">
    <source>
        <dbReference type="ARBA" id="ARBA00022679"/>
    </source>
</evidence>
<feature type="compositionally biased region" description="Low complexity" evidence="2">
    <location>
        <begin position="298"/>
        <end position="309"/>
    </location>
</feature>
<gene>
    <name evidence="3" type="ORF">XENOCAPTIV_025618</name>
</gene>
<feature type="region of interest" description="Disordered" evidence="2">
    <location>
        <begin position="244"/>
        <end position="269"/>
    </location>
</feature>
<reference evidence="3 4" key="1">
    <citation type="submission" date="2021-06" db="EMBL/GenBank/DDBJ databases">
        <authorList>
            <person name="Palmer J.M."/>
        </authorList>
    </citation>
    <scope>NUCLEOTIDE SEQUENCE [LARGE SCALE GENOMIC DNA]</scope>
    <source>
        <strain evidence="3 4">XC_2019</strain>
        <tissue evidence="3">Muscle</tissue>
    </source>
</reference>
<feature type="region of interest" description="Disordered" evidence="2">
    <location>
        <begin position="290"/>
        <end position="345"/>
    </location>
</feature>
<evidence type="ECO:0000256" key="2">
    <source>
        <dbReference type="SAM" id="MobiDB-lite"/>
    </source>
</evidence>
<dbReference type="Proteomes" id="UP001434883">
    <property type="component" value="Unassembled WGS sequence"/>
</dbReference>
<keyword evidence="1" id="KW-0808">Transferase</keyword>
<feature type="compositionally biased region" description="Polar residues" evidence="2">
    <location>
        <begin position="1"/>
        <end position="16"/>
    </location>
</feature>
<protein>
    <submittedName>
        <fullName evidence="3">Uncharacterized protein</fullName>
    </submittedName>
</protein>
<evidence type="ECO:0000313" key="4">
    <source>
        <dbReference type="Proteomes" id="UP001434883"/>
    </source>
</evidence>
<dbReference type="Pfam" id="PF14377">
    <property type="entry name" value="UBM"/>
    <property type="match status" value="2"/>
</dbReference>
<dbReference type="Gene3D" id="6.10.250.1630">
    <property type="match status" value="1"/>
</dbReference>